<accession>A0A0A9D195</accession>
<organism evidence="1">
    <name type="scientific">Arundo donax</name>
    <name type="common">Giant reed</name>
    <name type="synonym">Donax arundinaceus</name>
    <dbReference type="NCBI Taxonomy" id="35708"/>
    <lineage>
        <taxon>Eukaryota</taxon>
        <taxon>Viridiplantae</taxon>
        <taxon>Streptophyta</taxon>
        <taxon>Embryophyta</taxon>
        <taxon>Tracheophyta</taxon>
        <taxon>Spermatophyta</taxon>
        <taxon>Magnoliopsida</taxon>
        <taxon>Liliopsida</taxon>
        <taxon>Poales</taxon>
        <taxon>Poaceae</taxon>
        <taxon>PACMAD clade</taxon>
        <taxon>Arundinoideae</taxon>
        <taxon>Arundineae</taxon>
        <taxon>Arundo</taxon>
    </lineage>
</organism>
<reference evidence="1" key="2">
    <citation type="journal article" date="2015" name="Data Brief">
        <title>Shoot transcriptome of the giant reed, Arundo donax.</title>
        <authorList>
            <person name="Barrero R.A."/>
            <person name="Guerrero F.D."/>
            <person name="Moolhuijzen P."/>
            <person name="Goolsby J.A."/>
            <person name="Tidwell J."/>
            <person name="Bellgard S.E."/>
            <person name="Bellgard M.I."/>
        </authorList>
    </citation>
    <scope>NUCLEOTIDE SEQUENCE</scope>
    <source>
        <tissue evidence="1">Shoot tissue taken approximately 20 cm above the soil surface</tissue>
    </source>
</reference>
<name>A0A0A9D195_ARUDO</name>
<dbReference type="AlphaFoldDB" id="A0A0A9D195"/>
<dbReference type="EMBL" id="GBRH01218480">
    <property type="protein sequence ID" value="JAD79415.1"/>
    <property type="molecule type" value="Transcribed_RNA"/>
</dbReference>
<reference evidence="1" key="1">
    <citation type="submission" date="2014-09" db="EMBL/GenBank/DDBJ databases">
        <authorList>
            <person name="Magalhaes I.L.F."/>
            <person name="Oliveira U."/>
            <person name="Santos F.R."/>
            <person name="Vidigal T.H.D.A."/>
            <person name="Brescovit A.D."/>
            <person name="Santos A.J."/>
        </authorList>
    </citation>
    <scope>NUCLEOTIDE SEQUENCE</scope>
    <source>
        <tissue evidence="1">Shoot tissue taken approximately 20 cm above the soil surface</tissue>
    </source>
</reference>
<protein>
    <submittedName>
        <fullName evidence="1">AsnS3</fullName>
    </submittedName>
</protein>
<evidence type="ECO:0000313" key="1">
    <source>
        <dbReference type="EMBL" id="JAD79415.1"/>
    </source>
</evidence>
<proteinExistence type="predicted"/>
<sequence length="70" mass="7842">MRPSLGSYIFDSGSMPMATLMNSLSRNGTRTSSPHADVALLARKQSYWCSAFTLRQVSWWNSSLLGAKWK</sequence>